<dbReference type="SUPFAM" id="SSF47413">
    <property type="entry name" value="lambda repressor-like DNA-binding domains"/>
    <property type="match status" value="1"/>
</dbReference>
<name>A0ABW3V1C9_9HYPH</name>
<organism evidence="2 3">
    <name type="scientific">Pseudochrobactrum kiredjianiae</name>
    <dbReference type="NCBI Taxonomy" id="386305"/>
    <lineage>
        <taxon>Bacteria</taxon>
        <taxon>Pseudomonadati</taxon>
        <taxon>Pseudomonadota</taxon>
        <taxon>Alphaproteobacteria</taxon>
        <taxon>Hyphomicrobiales</taxon>
        <taxon>Brucellaceae</taxon>
        <taxon>Pseudochrobactrum</taxon>
    </lineage>
</organism>
<evidence type="ECO:0000259" key="1">
    <source>
        <dbReference type="PROSITE" id="PS50943"/>
    </source>
</evidence>
<evidence type="ECO:0000313" key="2">
    <source>
        <dbReference type="EMBL" id="MFD1225856.1"/>
    </source>
</evidence>
<gene>
    <name evidence="2" type="ORF">ACFQ35_01470</name>
</gene>
<dbReference type="PROSITE" id="PS50943">
    <property type="entry name" value="HTH_CROC1"/>
    <property type="match status" value="1"/>
</dbReference>
<dbReference type="InterPro" id="IPR001387">
    <property type="entry name" value="Cro/C1-type_HTH"/>
</dbReference>
<dbReference type="CDD" id="cd00093">
    <property type="entry name" value="HTH_XRE"/>
    <property type="match status" value="1"/>
</dbReference>
<comment type="caution">
    <text evidence="2">The sequence shown here is derived from an EMBL/GenBank/DDBJ whole genome shotgun (WGS) entry which is preliminary data.</text>
</comment>
<accession>A0ABW3V1C9</accession>
<dbReference type="RefSeq" id="WP_289388268.1">
    <property type="nucleotide sequence ID" value="NZ_JAUCBM010000010.1"/>
</dbReference>
<feature type="domain" description="HTH cro/C1-type" evidence="1">
    <location>
        <begin position="15"/>
        <end position="69"/>
    </location>
</feature>
<dbReference type="SMART" id="SM00530">
    <property type="entry name" value="HTH_XRE"/>
    <property type="match status" value="1"/>
</dbReference>
<sequence length="84" mass="9182">MNTIARTPQQIGNAIRRARKQLGIYQADLGDRAGLRQGTVSILETGNPAARIDTVLALLAALDLEFQIVPRSKQSPWDIEDLLG</sequence>
<evidence type="ECO:0000313" key="3">
    <source>
        <dbReference type="Proteomes" id="UP001597263"/>
    </source>
</evidence>
<dbReference type="InterPro" id="IPR010982">
    <property type="entry name" value="Lambda_DNA-bd_dom_sf"/>
</dbReference>
<reference evidence="3" key="1">
    <citation type="journal article" date="2019" name="Int. J. Syst. Evol. Microbiol.">
        <title>The Global Catalogue of Microorganisms (GCM) 10K type strain sequencing project: providing services to taxonomists for standard genome sequencing and annotation.</title>
        <authorList>
            <consortium name="The Broad Institute Genomics Platform"/>
            <consortium name="The Broad Institute Genome Sequencing Center for Infectious Disease"/>
            <person name="Wu L."/>
            <person name="Ma J."/>
        </authorList>
    </citation>
    <scope>NUCLEOTIDE SEQUENCE [LARGE SCALE GENOMIC DNA]</scope>
    <source>
        <strain evidence="3">CCUG 49584</strain>
    </source>
</reference>
<dbReference type="Pfam" id="PF01381">
    <property type="entry name" value="HTH_3"/>
    <property type="match status" value="1"/>
</dbReference>
<protein>
    <submittedName>
        <fullName evidence="2">Helix-turn-helix domain-containing protein</fullName>
    </submittedName>
</protein>
<dbReference type="Proteomes" id="UP001597263">
    <property type="component" value="Unassembled WGS sequence"/>
</dbReference>
<keyword evidence="3" id="KW-1185">Reference proteome</keyword>
<proteinExistence type="predicted"/>
<dbReference type="EMBL" id="JBHTMA010000004">
    <property type="protein sequence ID" value="MFD1225856.1"/>
    <property type="molecule type" value="Genomic_DNA"/>
</dbReference>
<dbReference type="Gene3D" id="1.10.260.40">
    <property type="entry name" value="lambda repressor-like DNA-binding domains"/>
    <property type="match status" value="1"/>
</dbReference>